<dbReference type="AlphaFoldDB" id="A0A9D9DMN7"/>
<name>A0A9D9DMN7_9BACT</name>
<gene>
    <name evidence="2" type="ORF">IAC76_04060</name>
</gene>
<dbReference type="Proteomes" id="UP000823632">
    <property type="component" value="Unassembled WGS sequence"/>
</dbReference>
<evidence type="ECO:0000313" key="3">
    <source>
        <dbReference type="Proteomes" id="UP000823632"/>
    </source>
</evidence>
<comment type="caution">
    <text evidence="2">The sequence shown here is derived from an EMBL/GenBank/DDBJ whole genome shotgun (WGS) entry which is preliminary data.</text>
</comment>
<organism evidence="2 3">
    <name type="scientific">Candidatus Scatousia excrementipullorum</name>
    <dbReference type="NCBI Taxonomy" id="2840936"/>
    <lineage>
        <taxon>Bacteria</taxon>
        <taxon>Candidatus Scatousia</taxon>
    </lineage>
</organism>
<feature type="chain" id="PRO_5039302761" evidence="1">
    <location>
        <begin position="21"/>
        <end position="191"/>
    </location>
</feature>
<sequence>MKNIFVLILGLIFSINTAFATRYVTHTYTTPKRYNHRYNYNPGVYNHRINSNFNSARLADVERSLYGRTYDRQSSKARLNRLEKSVFHRTYPGMPLNQRMDNLIMNYNNSYPNSFTRNTTRTGKLTNMINGLNNMFYGTPTGFTPQIQPYYGYGVSPNSSDWGRQSSYSGNNGWAIHNEQVGSGVGIKILD</sequence>
<reference evidence="2" key="1">
    <citation type="submission" date="2020-10" db="EMBL/GenBank/DDBJ databases">
        <authorList>
            <person name="Gilroy R."/>
        </authorList>
    </citation>
    <scope>NUCLEOTIDE SEQUENCE</scope>
    <source>
        <strain evidence="2">10192</strain>
    </source>
</reference>
<proteinExistence type="predicted"/>
<evidence type="ECO:0000256" key="1">
    <source>
        <dbReference type="SAM" id="SignalP"/>
    </source>
</evidence>
<accession>A0A9D9DMN7</accession>
<protein>
    <submittedName>
        <fullName evidence="2">Uncharacterized protein</fullName>
    </submittedName>
</protein>
<evidence type="ECO:0000313" key="2">
    <source>
        <dbReference type="EMBL" id="MBO8430539.1"/>
    </source>
</evidence>
<keyword evidence="1" id="KW-0732">Signal</keyword>
<reference evidence="2" key="2">
    <citation type="journal article" date="2021" name="PeerJ">
        <title>Extensive microbial diversity within the chicken gut microbiome revealed by metagenomics and culture.</title>
        <authorList>
            <person name="Gilroy R."/>
            <person name="Ravi A."/>
            <person name="Getino M."/>
            <person name="Pursley I."/>
            <person name="Horton D.L."/>
            <person name="Alikhan N.F."/>
            <person name="Baker D."/>
            <person name="Gharbi K."/>
            <person name="Hall N."/>
            <person name="Watson M."/>
            <person name="Adriaenssens E.M."/>
            <person name="Foster-Nyarko E."/>
            <person name="Jarju S."/>
            <person name="Secka A."/>
            <person name="Antonio M."/>
            <person name="Oren A."/>
            <person name="Chaudhuri R.R."/>
            <person name="La Ragione R."/>
            <person name="Hildebrand F."/>
            <person name="Pallen M.J."/>
        </authorList>
    </citation>
    <scope>NUCLEOTIDE SEQUENCE</scope>
    <source>
        <strain evidence="2">10192</strain>
    </source>
</reference>
<feature type="signal peptide" evidence="1">
    <location>
        <begin position="1"/>
        <end position="20"/>
    </location>
</feature>
<dbReference type="EMBL" id="JADIND010000087">
    <property type="protein sequence ID" value="MBO8430539.1"/>
    <property type="molecule type" value="Genomic_DNA"/>
</dbReference>